<accession>A0A9P6N773</accession>
<dbReference type="AlphaFoldDB" id="A0A9P6N773"/>
<feature type="compositionally biased region" description="Basic and acidic residues" evidence="1">
    <location>
        <begin position="134"/>
        <end position="145"/>
    </location>
</feature>
<evidence type="ECO:0000313" key="2">
    <source>
        <dbReference type="EMBL" id="KAG0141131.1"/>
    </source>
</evidence>
<feature type="region of interest" description="Disordered" evidence="1">
    <location>
        <begin position="118"/>
        <end position="172"/>
    </location>
</feature>
<dbReference type="Proteomes" id="UP000886653">
    <property type="component" value="Unassembled WGS sequence"/>
</dbReference>
<feature type="region of interest" description="Disordered" evidence="1">
    <location>
        <begin position="1"/>
        <end position="20"/>
    </location>
</feature>
<dbReference type="OrthoDB" id="2504869at2759"/>
<proteinExistence type="predicted"/>
<evidence type="ECO:0000313" key="3">
    <source>
        <dbReference type="Proteomes" id="UP000886653"/>
    </source>
</evidence>
<protein>
    <submittedName>
        <fullName evidence="2">Uncharacterized protein</fullName>
    </submittedName>
</protein>
<keyword evidence="3" id="KW-1185">Reference proteome</keyword>
<comment type="caution">
    <text evidence="2">The sequence shown here is derived from an EMBL/GenBank/DDBJ whole genome shotgun (WGS) entry which is preliminary data.</text>
</comment>
<organism evidence="2 3">
    <name type="scientific">Cronartium quercuum f. sp. fusiforme G11</name>
    <dbReference type="NCBI Taxonomy" id="708437"/>
    <lineage>
        <taxon>Eukaryota</taxon>
        <taxon>Fungi</taxon>
        <taxon>Dikarya</taxon>
        <taxon>Basidiomycota</taxon>
        <taxon>Pucciniomycotina</taxon>
        <taxon>Pucciniomycetes</taxon>
        <taxon>Pucciniales</taxon>
        <taxon>Coleosporiaceae</taxon>
        <taxon>Cronartium</taxon>
    </lineage>
</organism>
<name>A0A9P6N773_9BASI</name>
<reference evidence="2" key="1">
    <citation type="submission" date="2013-11" db="EMBL/GenBank/DDBJ databases">
        <title>Genome sequence of the fusiform rust pathogen reveals effectors for host alternation and coevolution with pine.</title>
        <authorList>
            <consortium name="DOE Joint Genome Institute"/>
            <person name="Smith K."/>
            <person name="Pendleton A."/>
            <person name="Kubisiak T."/>
            <person name="Anderson C."/>
            <person name="Salamov A."/>
            <person name="Aerts A."/>
            <person name="Riley R."/>
            <person name="Clum A."/>
            <person name="Lindquist E."/>
            <person name="Ence D."/>
            <person name="Campbell M."/>
            <person name="Kronenberg Z."/>
            <person name="Feau N."/>
            <person name="Dhillon B."/>
            <person name="Hamelin R."/>
            <person name="Burleigh J."/>
            <person name="Smith J."/>
            <person name="Yandell M."/>
            <person name="Nelson C."/>
            <person name="Grigoriev I."/>
            <person name="Davis J."/>
        </authorList>
    </citation>
    <scope>NUCLEOTIDE SEQUENCE</scope>
    <source>
        <strain evidence="2">G11</strain>
    </source>
</reference>
<gene>
    <name evidence="2" type="ORF">CROQUDRAFT_307697</name>
</gene>
<dbReference type="EMBL" id="MU167401">
    <property type="protein sequence ID" value="KAG0141131.1"/>
    <property type="molecule type" value="Genomic_DNA"/>
</dbReference>
<sequence>MGSSDEGENEGWTAEQMPRFEEWTRQELQNENEILGFEDGSDVSDEGLIRRATEAWKDAAREIALRNRVDVGFASDPRLSFGSEKGGQVGLSEICWSGVGDDSSLLLLDPTRELAWTRKDPQADVENSTASSDKLNDTGQKRRGAEVSLQIASSSEDETDLAAPQPARPPMPDYSSFSKTELELEYHTLHSLKQPDPELASPPPTLPKTKLAIVGRVVKLWQSIYHPEALSQKKSAVPKKKKLSEDEIDQLLERVCMEEPDFYMSLLRYEPFKLSVFEDKVAIALEIEHAKPIASLVLTKWLDWQALSYYTLDPTVSRKRH</sequence>
<evidence type="ECO:0000256" key="1">
    <source>
        <dbReference type="SAM" id="MobiDB-lite"/>
    </source>
</evidence>